<gene>
    <name evidence="1" type="ORF">M9H77_22537</name>
</gene>
<evidence type="ECO:0000313" key="1">
    <source>
        <dbReference type="EMBL" id="KAI5663214.1"/>
    </source>
</evidence>
<dbReference type="EMBL" id="CM044705">
    <property type="protein sequence ID" value="KAI5663214.1"/>
    <property type="molecule type" value="Genomic_DNA"/>
</dbReference>
<sequence>MNETSLGMIGTTTIIHSKGCEGLMKRRGSHLGTKLGTRNGYNDISCKRVPRNDVRNGENYVNMDDKFHKRKDSSKDEGGKLAYKSIKTINFFSSNYYLSFEIYFKEIKLFSLVFMENGYQFYILNSLETLLEKKQFIEFNSISCAIPRVDEYHFNIANYASCVLGVEDKRSMEKELGTILEELPISLSLNLSLMCYEVSFVQ</sequence>
<protein>
    <submittedName>
        <fullName evidence="1">Uncharacterized protein</fullName>
    </submittedName>
</protein>
<dbReference type="Proteomes" id="UP001060085">
    <property type="component" value="Linkage Group LG05"/>
</dbReference>
<proteinExistence type="predicted"/>
<reference evidence="2" key="1">
    <citation type="journal article" date="2023" name="Nat. Plants">
        <title>Single-cell RNA sequencing provides a high-resolution roadmap for understanding the multicellular compartmentation of specialized metabolism.</title>
        <authorList>
            <person name="Sun S."/>
            <person name="Shen X."/>
            <person name="Li Y."/>
            <person name="Li Y."/>
            <person name="Wang S."/>
            <person name="Li R."/>
            <person name="Zhang H."/>
            <person name="Shen G."/>
            <person name="Guo B."/>
            <person name="Wei J."/>
            <person name="Xu J."/>
            <person name="St-Pierre B."/>
            <person name="Chen S."/>
            <person name="Sun C."/>
        </authorList>
    </citation>
    <scope>NUCLEOTIDE SEQUENCE [LARGE SCALE GENOMIC DNA]</scope>
</reference>
<name>A0ACC0ARP4_CATRO</name>
<evidence type="ECO:0000313" key="2">
    <source>
        <dbReference type="Proteomes" id="UP001060085"/>
    </source>
</evidence>
<comment type="caution">
    <text evidence="1">The sequence shown here is derived from an EMBL/GenBank/DDBJ whole genome shotgun (WGS) entry which is preliminary data.</text>
</comment>
<organism evidence="1 2">
    <name type="scientific">Catharanthus roseus</name>
    <name type="common">Madagascar periwinkle</name>
    <name type="synonym">Vinca rosea</name>
    <dbReference type="NCBI Taxonomy" id="4058"/>
    <lineage>
        <taxon>Eukaryota</taxon>
        <taxon>Viridiplantae</taxon>
        <taxon>Streptophyta</taxon>
        <taxon>Embryophyta</taxon>
        <taxon>Tracheophyta</taxon>
        <taxon>Spermatophyta</taxon>
        <taxon>Magnoliopsida</taxon>
        <taxon>eudicotyledons</taxon>
        <taxon>Gunneridae</taxon>
        <taxon>Pentapetalae</taxon>
        <taxon>asterids</taxon>
        <taxon>lamiids</taxon>
        <taxon>Gentianales</taxon>
        <taxon>Apocynaceae</taxon>
        <taxon>Rauvolfioideae</taxon>
        <taxon>Vinceae</taxon>
        <taxon>Catharanthinae</taxon>
        <taxon>Catharanthus</taxon>
    </lineage>
</organism>
<keyword evidence="2" id="KW-1185">Reference proteome</keyword>
<accession>A0ACC0ARP4</accession>